<keyword evidence="1" id="KW-0472">Membrane</keyword>
<evidence type="ECO:0000313" key="2">
    <source>
        <dbReference type="EMBL" id="RSB30967.1"/>
    </source>
</evidence>
<proteinExistence type="predicted"/>
<evidence type="ECO:0000313" key="3">
    <source>
        <dbReference type="Proteomes" id="UP000275321"/>
    </source>
</evidence>
<name>A0A3R8Z3E8_ENTCL</name>
<dbReference type="Proteomes" id="UP000275321">
    <property type="component" value="Unassembled WGS sequence"/>
</dbReference>
<reference evidence="2 3" key="1">
    <citation type="submission" date="2018-10" db="EMBL/GenBank/DDBJ databases">
        <title>Transmission dynamics of multidrug resistant bacteria on intensive care unit surfaces.</title>
        <authorList>
            <person name="D'Souza A.W."/>
            <person name="Potter R.F."/>
            <person name="Wallace M."/>
            <person name="Shupe A."/>
            <person name="Patel S."/>
            <person name="Sun S."/>
            <person name="Gul D."/>
            <person name="Kwon J.H."/>
            <person name="Andleeb S."/>
            <person name="Burnham C.-A.D."/>
            <person name="Dantas G."/>
        </authorList>
    </citation>
    <scope>NUCLEOTIDE SEQUENCE [LARGE SCALE GENOMIC DNA]</scope>
    <source>
        <strain evidence="2 3">EC_073</strain>
    </source>
</reference>
<dbReference type="RefSeq" id="WP_014831996.1">
    <property type="nucleotide sequence ID" value="NZ_JACZMS010000004.1"/>
</dbReference>
<keyword evidence="1" id="KW-1133">Transmembrane helix</keyword>
<dbReference type="AlphaFoldDB" id="A0A3R8Z3E8"/>
<sequence length="140" mass="16311">MLKERGFKKRYALGVIIIVMIWIIYMIPRWVFPVEYSIYKKTALNDSANIYIVQSDAGATTAFGYHYYLIDNKTSDNNFISHLDDYTPFLKTRDANALRKVDNGQIYLNITGDIYYFSSPAQYRIQSNLYRIGINLVARP</sequence>
<gene>
    <name evidence="2" type="ORF">EGK68_10310</name>
</gene>
<protein>
    <submittedName>
        <fullName evidence="2">Uncharacterized protein</fullName>
    </submittedName>
</protein>
<dbReference type="EMBL" id="RHWT01000011">
    <property type="protein sequence ID" value="RSB30967.1"/>
    <property type="molecule type" value="Genomic_DNA"/>
</dbReference>
<evidence type="ECO:0000256" key="1">
    <source>
        <dbReference type="SAM" id="Phobius"/>
    </source>
</evidence>
<accession>A0A3R8Z3E8</accession>
<feature type="transmembrane region" description="Helical" evidence="1">
    <location>
        <begin position="12"/>
        <end position="32"/>
    </location>
</feature>
<comment type="caution">
    <text evidence="2">The sequence shown here is derived from an EMBL/GenBank/DDBJ whole genome shotgun (WGS) entry which is preliminary data.</text>
</comment>
<keyword evidence="1" id="KW-0812">Transmembrane</keyword>
<organism evidence="2 3">
    <name type="scientific">Enterobacter cloacae</name>
    <dbReference type="NCBI Taxonomy" id="550"/>
    <lineage>
        <taxon>Bacteria</taxon>
        <taxon>Pseudomonadati</taxon>
        <taxon>Pseudomonadota</taxon>
        <taxon>Gammaproteobacteria</taxon>
        <taxon>Enterobacterales</taxon>
        <taxon>Enterobacteriaceae</taxon>
        <taxon>Enterobacter</taxon>
        <taxon>Enterobacter cloacae complex</taxon>
    </lineage>
</organism>